<feature type="active site" description="Proton donor/acceptor" evidence="1">
    <location>
        <position position="82"/>
    </location>
</feature>
<dbReference type="CDD" id="cd07067">
    <property type="entry name" value="HP_PGM_like"/>
    <property type="match status" value="1"/>
</dbReference>
<accession>A0A1Q8I2B9</accession>
<dbReference type="PANTHER" id="PTHR48100">
    <property type="entry name" value="BROAD-SPECIFICITY PHOSPHATASE YOR283W-RELATED"/>
    <property type="match status" value="1"/>
</dbReference>
<dbReference type="InterPro" id="IPR013078">
    <property type="entry name" value="His_Pase_superF_clade-1"/>
</dbReference>
<dbReference type="InterPro" id="IPR050275">
    <property type="entry name" value="PGM_Phosphatase"/>
</dbReference>
<organism evidence="3 4">
    <name type="scientific">Actinomyces oris</name>
    <dbReference type="NCBI Taxonomy" id="544580"/>
    <lineage>
        <taxon>Bacteria</taxon>
        <taxon>Bacillati</taxon>
        <taxon>Actinomycetota</taxon>
        <taxon>Actinomycetes</taxon>
        <taxon>Actinomycetales</taxon>
        <taxon>Actinomycetaceae</taxon>
        <taxon>Actinomyces</taxon>
    </lineage>
</organism>
<dbReference type="SMART" id="SM00855">
    <property type="entry name" value="PGAM"/>
    <property type="match status" value="1"/>
</dbReference>
<gene>
    <name evidence="3" type="ORF">BKH32_04415</name>
</gene>
<evidence type="ECO:0000313" key="4">
    <source>
        <dbReference type="Proteomes" id="UP000185736"/>
    </source>
</evidence>
<dbReference type="InterPro" id="IPR029033">
    <property type="entry name" value="His_PPase_superfam"/>
</dbReference>
<dbReference type="Proteomes" id="UP000185736">
    <property type="component" value="Unassembled WGS sequence"/>
</dbReference>
<sequence>MTDLILWRHGQTDYNSQGRIQGQVDVPLNETGRDQARRAAEGIAALGPTRIVSSPLVRARATAEVLASLTGLSVEIDEGLAEKSFGDWEGLKATDIKKQWPEHYATWRAGGELPQFRIEGRRQTAKRVGEALNAIAAGSQKDDVIVAVSHGAATNLGATCLLGMDAQQWFGLRGMSNCCYAIMRTNERPPGWSVVTWNAGPPVDSSPLGSILG</sequence>
<reference evidence="3 4" key="1">
    <citation type="submission" date="2016-12" db="EMBL/GenBank/DDBJ databases">
        <title>Genomic comparison of strains in the 'Actinomyces naeslundii' group.</title>
        <authorList>
            <person name="Mughal S.R."/>
            <person name="Do T."/>
            <person name="Gilbert S.C."/>
            <person name="Witherden E.A."/>
            <person name="Didelot X."/>
            <person name="Beighton D."/>
        </authorList>
    </citation>
    <scope>NUCLEOTIDE SEQUENCE [LARGE SCALE GENOMIC DNA]</scope>
    <source>
        <strain evidence="3 4">S64C</strain>
    </source>
</reference>
<dbReference type="GO" id="GO:0005737">
    <property type="term" value="C:cytoplasm"/>
    <property type="evidence" value="ECO:0007669"/>
    <property type="project" value="TreeGrafter"/>
</dbReference>
<feature type="active site" description="Tele-phosphohistidine intermediate" evidence="1">
    <location>
        <position position="9"/>
    </location>
</feature>
<evidence type="ECO:0000256" key="1">
    <source>
        <dbReference type="PIRSR" id="PIRSR613078-1"/>
    </source>
</evidence>
<dbReference type="InterPro" id="IPR001345">
    <property type="entry name" value="PG/BPGM_mutase_AS"/>
</dbReference>
<comment type="caution">
    <text evidence="3">The sequence shown here is derived from an EMBL/GenBank/DDBJ whole genome shotgun (WGS) entry which is preliminary data.</text>
</comment>
<evidence type="ECO:0000256" key="2">
    <source>
        <dbReference type="PIRSR" id="PIRSR613078-2"/>
    </source>
</evidence>
<proteinExistence type="predicted"/>
<name>A0A1Q8I2B9_9ACTO</name>
<dbReference type="RefSeq" id="WP_075248805.1">
    <property type="nucleotide sequence ID" value="NZ_MSGO01000014.1"/>
</dbReference>
<protein>
    <submittedName>
        <fullName evidence="3">Histidine phosphatase family protein</fullName>
    </submittedName>
</protein>
<dbReference type="SUPFAM" id="SSF53254">
    <property type="entry name" value="Phosphoglycerate mutase-like"/>
    <property type="match status" value="1"/>
</dbReference>
<dbReference type="EMBL" id="MSGO01000014">
    <property type="protein sequence ID" value="OLL15265.1"/>
    <property type="molecule type" value="Genomic_DNA"/>
</dbReference>
<dbReference type="GO" id="GO:0016791">
    <property type="term" value="F:phosphatase activity"/>
    <property type="evidence" value="ECO:0007669"/>
    <property type="project" value="TreeGrafter"/>
</dbReference>
<evidence type="ECO:0000313" key="3">
    <source>
        <dbReference type="EMBL" id="OLL15265.1"/>
    </source>
</evidence>
<dbReference type="AlphaFoldDB" id="A0A1Q8I2B9"/>
<dbReference type="PROSITE" id="PS00175">
    <property type="entry name" value="PG_MUTASE"/>
    <property type="match status" value="1"/>
</dbReference>
<feature type="binding site" evidence="2">
    <location>
        <begin position="8"/>
        <end position="15"/>
    </location>
    <ligand>
        <name>substrate</name>
    </ligand>
</feature>
<dbReference type="PANTHER" id="PTHR48100:SF62">
    <property type="entry name" value="GLUCOSYL-3-PHOSPHOGLYCERATE PHOSPHATASE"/>
    <property type="match status" value="1"/>
</dbReference>
<feature type="binding site" evidence="2">
    <location>
        <position position="58"/>
    </location>
    <ligand>
        <name>substrate</name>
    </ligand>
</feature>
<dbReference type="Pfam" id="PF00300">
    <property type="entry name" value="His_Phos_1"/>
    <property type="match status" value="1"/>
</dbReference>
<dbReference type="Gene3D" id="3.40.50.1240">
    <property type="entry name" value="Phosphoglycerate mutase-like"/>
    <property type="match status" value="1"/>
</dbReference>